<feature type="domain" description="DNA primase/polymerase bifunctional N-terminal" evidence="2">
    <location>
        <begin position="134"/>
        <end position="313"/>
    </location>
</feature>
<dbReference type="Proteomes" id="UP000606172">
    <property type="component" value="Unassembled WGS sequence"/>
</dbReference>
<dbReference type="PANTHER" id="PTHR35372">
    <property type="entry name" value="ATP BINDING PROTEIN-RELATED"/>
    <property type="match status" value="1"/>
</dbReference>
<dbReference type="PANTHER" id="PTHR35372:SF2">
    <property type="entry name" value="SF3 HELICASE DOMAIN-CONTAINING PROTEIN"/>
    <property type="match status" value="1"/>
</dbReference>
<dbReference type="InterPro" id="IPR051620">
    <property type="entry name" value="ORF904-like_C"/>
</dbReference>
<name>A0A919RCI7_9ACTN</name>
<dbReference type="AlphaFoldDB" id="A0A919RCI7"/>
<protein>
    <recommendedName>
        <fullName evidence="2">DNA primase/polymerase bifunctional N-terminal domain-containing protein</fullName>
    </recommendedName>
</protein>
<evidence type="ECO:0000256" key="1">
    <source>
        <dbReference type="ARBA" id="ARBA00022801"/>
    </source>
</evidence>
<comment type="caution">
    <text evidence="3">The sequence shown here is derived from an EMBL/GenBank/DDBJ whole genome shotgun (WGS) entry which is preliminary data.</text>
</comment>
<dbReference type="Pfam" id="PF09250">
    <property type="entry name" value="Prim-Pol"/>
    <property type="match status" value="1"/>
</dbReference>
<dbReference type="InterPro" id="IPR015330">
    <property type="entry name" value="DNA_primase/pol_bifunc_N"/>
</dbReference>
<dbReference type="RefSeq" id="WP_204022239.1">
    <property type="nucleotide sequence ID" value="NZ_BOOW01000008.1"/>
</dbReference>
<dbReference type="EMBL" id="BOOW01000008">
    <property type="protein sequence ID" value="GII91148.1"/>
    <property type="molecule type" value="Genomic_DNA"/>
</dbReference>
<proteinExistence type="predicted"/>
<sequence>MTARILVTGSRTWTDETTVRMALSEVRRDGAATLVSGACPRGADAIAESVWRSWGGPVERHPADWDTYGRAAGIRRNAAMVAMGADLCLAFIHNDSPGASHTARIAEAAGMPVRRFRQADPIQPPSSTDLTDHALACARRGWAVFPLTPHGKKPLRGFTDWERHATSDSDRITAFWPRAPYNIGVACGPSRLVVIDLDMPKPGEQPPAEAIEHGATCGEEVFRLLCADRDRPYPADTLTVRTRRGGLHLYFTAPHDVELRNSAGRNGGLGWLIDTRASGGYVVGPGSHVRQSDGTGTYEVVNDLPPAPLPAWLTEALTPAPPPPIGAADLLAALPEHRLSRYGTAALRAEADRVATARHGSRNQTLNIAAFNLGQLVKRGVLPAEVVTAALHGAAEAANADGVPNSPREIAAVIASGLKAGMNAAPRRRKSA</sequence>
<evidence type="ECO:0000313" key="3">
    <source>
        <dbReference type="EMBL" id="GII91148.1"/>
    </source>
</evidence>
<keyword evidence="1" id="KW-0378">Hydrolase</keyword>
<dbReference type="GO" id="GO:0016787">
    <property type="term" value="F:hydrolase activity"/>
    <property type="evidence" value="ECO:0007669"/>
    <property type="project" value="UniProtKB-KW"/>
</dbReference>
<dbReference type="InterPro" id="IPR019627">
    <property type="entry name" value="YAcAr"/>
</dbReference>
<dbReference type="CDD" id="cd04859">
    <property type="entry name" value="Prim_Pol"/>
    <property type="match status" value="1"/>
</dbReference>
<organism evidence="3 4">
    <name type="scientific">Sinosporangium siamense</name>
    <dbReference type="NCBI Taxonomy" id="1367973"/>
    <lineage>
        <taxon>Bacteria</taxon>
        <taxon>Bacillati</taxon>
        <taxon>Actinomycetota</taxon>
        <taxon>Actinomycetes</taxon>
        <taxon>Streptosporangiales</taxon>
        <taxon>Streptosporangiaceae</taxon>
        <taxon>Sinosporangium</taxon>
    </lineage>
</organism>
<dbReference type="SMART" id="SM00943">
    <property type="entry name" value="Prim-Pol"/>
    <property type="match status" value="1"/>
</dbReference>
<evidence type="ECO:0000313" key="4">
    <source>
        <dbReference type="Proteomes" id="UP000606172"/>
    </source>
</evidence>
<accession>A0A919RCI7</accession>
<gene>
    <name evidence="3" type="ORF">Ssi02_13790</name>
</gene>
<dbReference type="Pfam" id="PF10686">
    <property type="entry name" value="YAcAr"/>
    <property type="match status" value="1"/>
</dbReference>
<reference evidence="3" key="1">
    <citation type="submission" date="2021-01" db="EMBL/GenBank/DDBJ databases">
        <title>Whole genome shotgun sequence of Sinosporangium siamense NBRC 109515.</title>
        <authorList>
            <person name="Komaki H."/>
            <person name="Tamura T."/>
        </authorList>
    </citation>
    <scope>NUCLEOTIDE SEQUENCE</scope>
    <source>
        <strain evidence="3">NBRC 109515</strain>
    </source>
</reference>
<evidence type="ECO:0000259" key="2">
    <source>
        <dbReference type="SMART" id="SM00943"/>
    </source>
</evidence>
<dbReference type="SUPFAM" id="SSF56747">
    <property type="entry name" value="Prim-pol domain"/>
    <property type="match status" value="1"/>
</dbReference>
<keyword evidence="4" id="KW-1185">Reference proteome</keyword>